<comment type="caution">
    <text evidence="2">The sequence shown here is derived from an EMBL/GenBank/DDBJ whole genome shotgun (WGS) entry which is preliminary data.</text>
</comment>
<dbReference type="STRING" id="1590841.A0A2R6S259"/>
<dbReference type="OMA" id="SMSATHI"/>
<organism evidence="2 3">
    <name type="scientific">Actinidia chinensis var. chinensis</name>
    <name type="common">Chinese soft-hair kiwi</name>
    <dbReference type="NCBI Taxonomy" id="1590841"/>
    <lineage>
        <taxon>Eukaryota</taxon>
        <taxon>Viridiplantae</taxon>
        <taxon>Streptophyta</taxon>
        <taxon>Embryophyta</taxon>
        <taxon>Tracheophyta</taxon>
        <taxon>Spermatophyta</taxon>
        <taxon>Magnoliopsida</taxon>
        <taxon>eudicotyledons</taxon>
        <taxon>Gunneridae</taxon>
        <taxon>Pentapetalae</taxon>
        <taxon>asterids</taxon>
        <taxon>Ericales</taxon>
        <taxon>Actinidiaceae</taxon>
        <taxon>Actinidia</taxon>
    </lineage>
</organism>
<keyword evidence="3" id="KW-1185">Reference proteome</keyword>
<evidence type="ECO:0000256" key="1">
    <source>
        <dbReference type="SAM" id="MobiDB-lite"/>
    </source>
</evidence>
<dbReference type="Pfam" id="PF14223">
    <property type="entry name" value="Retrotran_gag_2"/>
    <property type="match status" value="1"/>
</dbReference>
<dbReference type="InParanoid" id="A0A2R6S259"/>
<dbReference type="Proteomes" id="UP000241394">
    <property type="component" value="Chromosome LG1"/>
</dbReference>
<feature type="region of interest" description="Disordered" evidence="1">
    <location>
        <begin position="231"/>
        <end position="257"/>
    </location>
</feature>
<proteinExistence type="predicted"/>
<protein>
    <submittedName>
        <fullName evidence="2">Negative regulator of reactive oxygen species like</fullName>
    </submittedName>
</protein>
<dbReference type="PANTHER" id="PTHR37610:SF80">
    <property type="entry name" value="RETROTRANSPOSON GAG DOMAIN-CONTAINING PROTEIN"/>
    <property type="match status" value="1"/>
</dbReference>
<feature type="region of interest" description="Disordered" evidence="1">
    <location>
        <begin position="273"/>
        <end position="309"/>
    </location>
</feature>
<feature type="region of interest" description="Disordered" evidence="1">
    <location>
        <begin position="326"/>
        <end position="371"/>
    </location>
</feature>
<dbReference type="OrthoDB" id="1937135at2759"/>
<sequence length="371" mass="41955">MAQPEVSQPISIILDDSNYRLWSSAMQRFLRARKLWKYITGDAQPPHFSETDDDDDTLHIQYQTHLEDWDSVNSKIITWFSNTSVSSIHSLFTPFETAKEVWNYLAERYSSVDGSNEYQLGLELHHLRFDSGQTLTDFYNKLSNLWNHLAQFEPTWTCPTDAAAFYAYRDRSRLRHFLMALSPDYEHIRASLLHRHPLPTVGQALVELRSEETRMKTMVYQHSQPVLETPVWAPLQPPSQSVRVSSPKNMPSGSQKKYCSFCKRDTHSYEDCRSCSKPKHKGYHNRQTAAVTDSSEPSPDSSSSTLTAADVETIVTQVLSRTNLHSSALSTTSGSPPSSSLPSRIMAVPDVFPPAAPPSEGPDANSDPRYP</sequence>
<feature type="compositionally biased region" description="Pro residues" evidence="1">
    <location>
        <begin position="351"/>
        <end position="360"/>
    </location>
</feature>
<evidence type="ECO:0000313" key="3">
    <source>
        <dbReference type="Proteomes" id="UP000241394"/>
    </source>
</evidence>
<reference evidence="3" key="2">
    <citation type="journal article" date="2018" name="BMC Genomics">
        <title>A manually annotated Actinidia chinensis var. chinensis (kiwifruit) genome highlights the challenges associated with draft genomes and gene prediction in plants.</title>
        <authorList>
            <person name="Pilkington S.M."/>
            <person name="Crowhurst R."/>
            <person name="Hilario E."/>
            <person name="Nardozza S."/>
            <person name="Fraser L."/>
            <person name="Peng Y."/>
            <person name="Gunaseelan K."/>
            <person name="Simpson R."/>
            <person name="Tahir J."/>
            <person name="Deroles S.C."/>
            <person name="Templeton K."/>
            <person name="Luo Z."/>
            <person name="Davy M."/>
            <person name="Cheng C."/>
            <person name="McNeilage M."/>
            <person name="Scaglione D."/>
            <person name="Liu Y."/>
            <person name="Zhang Q."/>
            <person name="Datson P."/>
            <person name="De Silva N."/>
            <person name="Gardiner S.E."/>
            <person name="Bassett H."/>
            <person name="Chagne D."/>
            <person name="McCallum J."/>
            <person name="Dzierzon H."/>
            <person name="Deng C."/>
            <person name="Wang Y.Y."/>
            <person name="Barron L."/>
            <person name="Manako K."/>
            <person name="Bowen J."/>
            <person name="Foster T.M."/>
            <person name="Erridge Z.A."/>
            <person name="Tiffin H."/>
            <person name="Waite C.N."/>
            <person name="Davies K.M."/>
            <person name="Grierson E.P."/>
            <person name="Laing W.A."/>
            <person name="Kirk R."/>
            <person name="Chen X."/>
            <person name="Wood M."/>
            <person name="Montefiori M."/>
            <person name="Brummell D.A."/>
            <person name="Schwinn K.E."/>
            <person name="Catanach A."/>
            <person name="Fullerton C."/>
            <person name="Li D."/>
            <person name="Meiyalaghan S."/>
            <person name="Nieuwenhuizen N."/>
            <person name="Read N."/>
            <person name="Prakash R."/>
            <person name="Hunter D."/>
            <person name="Zhang H."/>
            <person name="McKenzie M."/>
            <person name="Knabel M."/>
            <person name="Harris A."/>
            <person name="Allan A.C."/>
            <person name="Gleave A."/>
            <person name="Chen A."/>
            <person name="Janssen B.J."/>
            <person name="Plunkett B."/>
            <person name="Ampomah-Dwamena C."/>
            <person name="Voogd C."/>
            <person name="Leif D."/>
            <person name="Lafferty D."/>
            <person name="Souleyre E.J.F."/>
            <person name="Varkonyi-Gasic E."/>
            <person name="Gambi F."/>
            <person name="Hanley J."/>
            <person name="Yao J.L."/>
            <person name="Cheung J."/>
            <person name="David K.M."/>
            <person name="Warren B."/>
            <person name="Marsh K."/>
            <person name="Snowden K.C."/>
            <person name="Lin-Wang K."/>
            <person name="Brian L."/>
            <person name="Martinez-Sanchez M."/>
            <person name="Wang M."/>
            <person name="Ileperuma N."/>
            <person name="Macnee N."/>
            <person name="Campin R."/>
            <person name="McAtee P."/>
            <person name="Drummond R.S.M."/>
            <person name="Espley R.V."/>
            <person name="Ireland H.S."/>
            <person name="Wu R."/>
            <person name="Atkinson R.G."/>
            <person name="Karunairetnam S."/>
            <person name="Bulley S."/>
            <person name="Chunkath S."/>
            <person name="Hanley Z."/>
            <person name="Storey R."/>
            <person name="Thrimawithana A.H."/>
            <person name="Thomson S."/>
            <person name="David C."/>
            <person name="Testolin R."/>
            <person name="Huang H."/>
            <person name="Hellens R.P."/>
            <person name="Schaffer R.J."/>
        </authorList>
    </citation>
    <scope>NUCLEOTIDE SEQUENCE [LARGE SCALE GENOMIC DNA]</scope>
    <source>
        <strain evidence="3">cv. Red5</strain>
    </source>
</reference>
<reference evidence="2 3" key="1">
    <citation type="submission" date="2017-07" db="EMBL/GenBank/DDBJ databases">
        <title>An improved, manually edited Actinidia chinensis var. chinensis (kiwifruit) genome highlights the challenges associated with draft genomes and gene prediction in plants.</title>
        <authorList>
            <person name="Pilkington S."/>
            <person name="Crowhurst R."/>
            <person name="Hilario E."/>
            <person name="Nardozza S."/>
            <person name="Fraser L."/>
            <person name="Peng Y."/>
            <person name="Gunaseelan K."/>
            <person name="Simpson R."/>
            <person name="Tahir J."/>
            <person name="Deroles S."/>
            <person name="Templeton K."/>
            <person name="Luo Z."/>
            <person name="Davy M."/>
            <person name="Cheng C."/>
            <person name="Mcneilage M."/>
            <person name="Scaglione D."/>
            <person name="Liu Y."/>
            <person name="Zhang Q."/>
            <person name="Datson P."/>
            <person name="De Silva N."/>
            <person name="Gardiner S."/>
            <person name="Bassett H."/>
            <person name="Chagne D."/>
            <person name="Mccallum J."/>
            <person name="Dzierzon H."/>
            <person name="Deng C."/>
            <person name="Wang Y.-Y."/>
            <person name="Barron N."/>
            <person name="Manako K."/>
            <person name="Bowen J."/>
            <person name="Foster T."/>
            <person name="Erridge Z."/>
            <person name="Tiffin H."/>
            <person name="Waite C."/>
            <person name="Davies K."/>
            <person name="Grierson E."/>
            <person name="Laing W."/>
            <person name="Kirk R."/>
            <person name="Chen X."/>
            <person name="Wood M."/>
            <person name="Montefiori M."/>
            <person name="Brummell D."/>
            <person name="Schwinn K."/>
            <person name="Catanach A."/>
            <person name="Fullerton C."/>
            <person name="Li D."/>
            <person name="Meiyalaghan S."/>
            <person name="Nieuwenhuizen N."/>
            <person name="Read N."/>
            <person name="Prakash R."/>
            <person name="Hunter D."/>
            <person name="Zhang H."/>
            <person name="Mckenzie M."/>
            <person name="Knabel M."/>
            <person name="Harris A."/>
            <person name="Allan A."/>
            <person name="Chen A."/>
            <person name="Janssen B."/>
            <person name="Plunkett B."/>
            <person name="Dwamena C."/>
            <person name="Voogd C."/>
            <person name="Leif D."/>
            <person name="Lafferty D."/>
            <person name="Souleyre E."/>
            <person name="Varkonyi-Gasic E."/>
            <person name="Gambi F."/>
            <person name="Hanley J."/>
            <person name="Yao J.-L."/>
            <person name="Cheung J."/>
            <person name="David K."/>
            <person name="Warren B."/>
            <person name="Marsh K."/>
            <person name="Snowden K."/>
            <person name="Lin-Wang K."/>
            <person name="Brian L."/>
            <person name="Martinez-Sanchez M."/>
            <person name="Wang M."/>
            <person name="Ileperuma N."/>
            <person name="Macnee N."/>
            <person name="Campin R."/>
            <person name="Mcatee P."/>
            <person name="Drummond R."/>
            <person name="Espley R."/>
            <person name="Ireland H."/>
            <person name="Wu R."/>
            <person name="Atkinson R."/>
            <person name="Karunairetnam S."/>
            <person name="Bulley S."/>
            <person name="Chunkath S."/>
            <person name="Hanley Z."/>
            <person name="Storey R."/>
            <person name="Thrimawithana A."/>
            <person name="Thomson S."/>
            <person name="David C."/>
            <person name="Testolin R."/>
        </authorList>
    </citation>
    <scope>NUCLEOTIDE SEQUENCE [LARGE SCALE GENOMIC DNA]</scope>
    <source>
        <strain evidence="3">cv. Red5</strain>
        <tissue evidence="2">Young leaf</tissue>
    </source>
</reference>
<feature type="compositionally biased region" description="Low complexity" evidence="1">
    <location>
        <begin position="326"/>
        <end position="350"/>
    </location>
</feature>
<feature type="compositionally biased region" description="Low complexity" evidence="1">
    <location>
        <begin position="293"/>
        <end position="304"/>
    </location>
</feature>
<gene>
    <name evidence="2" type="ORF">CEY00_Acc00829</name>
</gene>
<dbReference type="PANTHER" id="PTHR37610">
    <property type="entry name" value="CCHC-TYPE DOMAIN-CONTAINING PROTEIN"/>
    <property type="match status" value="1"/>
</dbReference>
<feature type="compositionally biased region" description="Polar residues" evidence="1">
    <location>
        <begin position="248"/>
        <end position="257"/>
    </location>
</feature>
<accession>A0A2R6S259</accession>
<dbReference type="EMBL" id="NKQK01000001">
    <property type="protein sequence ID" value="PSS36319.1"/>
    <property type="molecule type" value="Genomic_DNA"/>
</dbReference>
<name>A0A2R6S259_ACTCC</name>
<dbReference type="AlphaFoldDB" id="A0A2R6S259"/>
<dbReference type="Gramene" id="PSS36319">
    <property type="protein sequence ID" value="PSS36319"/>
    <property type="gene ID" value="CEY00_Acc00829"/>
</dbReference>
<feature type="compositionally biased region" description="Low complexity" evidence="1">
    <location>
        <begin position="238"/>
        <end position="247"/>
    </location>
</feature>
<evidence type="ECO:0000313" key="2">
    <source>
        <dbReference type="EMBL" id="PSS36319.1"/>
    </source>
</evidence>